<dbReference type="HOGENOM" id="CLU_480975_0_0_1"/>
<dbReference type="PaxDb" id="2903-EOD22288"/>
<feature type="transmembrane region" description="Helical" evidence="2">
    <location>
        <begin position="42"/>
        <end position="70"/>
    </location>
</feature>
<reference evidence="3" key="2">
    <citation type="submission" date="2024-10" db="UniProtKB">
        <authorList>
            <consortium name="EnsemblProtists"/>
        </authorList>
    </citation>
    <scope>IDENTIFICATION</scope>
</reference>
<keyword evidence="2" id="KW-0812">Transmembrane</keyword>
<keyword evidence="2" id="KW-1133">Transmembrane helix</keyword>
<dbReference type="KEGG" id="ehx:EMIHUDRAFT_450752"/>
<organism evidence="3 4">
    <name type="scientific">Emiliania huxleyi (strain CCMP1516)</name>
    <dbReference type="NCBI Taxonomy" id="280463"/>
    <lineage>
        <taxon>Eukaryota</taxon>
        <taxon>Haptista</taxon>
        <taxon>Haptophyta</taxon>
        <taxon>Prymnesiophyceae</taxon>
        <taxon>Isochrysidales</taxon>
        <taxon>Noelaerhabdaceae</taxon>
        <taxon>Emiliania</taxon>
    </lineage>
</organism>
<accession>A0A0D3JFK3</accession>
<feature type="compositionally biased region" description="Low complexity" evidence="1">
    <location>
        <begin position="472"/>
        <end position="491"/>
    </location>
</feature>
<feature type="transmembrane region" description="Helical" evidence="2">
    <location>
        <begin position="221"/>
        <end position="242"/>
    </location>
</feature>
<keyword evidence="2" id="KW-0472">Membrane</keyword>
<evidence type="ECO:0000313" key="4">
    <source>
        <dbReference type="Proteomes" id="UP000013827"/>
    </source>
</evidence>
<protein>
    <submittedName>
        <fullName evidence="3">Uncharacterized protein</fullName>
    </submittedName>
</protein>
<evidence type="ECO:0000313" key="3">
    <source>
        <dbReference type="EnsemblProtists" id="EOD22288"/>
    </source>
</evidence>
<feature type="region of interest" description="Disordered" evidence="1">
    <location>
        <begin position="456"/>
        <end position="567"/>
    </location>
</feature>
<feature type="compositionally biased region" description="Acidic residues" evidence="1">
    <location>
        <begin position="555"/>
        <end position="567"/>
    </location>
</feature>
<evidence type="ECO:0000256" key="1">
    <source>
        <dbReference type="SAM" id="MobiDB-lite"/>
    </source>
</evidence>
<name>A0A0D3JFK3_EMIH1</name>
<feature type="transmembrane region" description="Helical" evidence="2">
    <location>
        <begin position="82"/>
        <end position="101"/>
    </location>
</feature>
<dbReference type="EnsemblProtists" id="EOD22288">
    <property type="protein sequence ID" value="EOD22288"/>
    <property type="gene ID" value="EMIHUDRAFT_450752"/>
</dbReference>
<dbReference type="Proteomes" id="UP000013827">
    <property type="component" value="Unassembled WGS sequence"/>
</dbReference>
<dbReference type="GeneID" id="17267835"/>
<proteinExistence type="predicted"/>
<feature type="transmembrane region" description="Helical" evidence="2">
    <location>
        <begin position="254"/>
        <end position="279"/>
    </location>
</feature>
<reference evidence="4" key="1">
    <citation type="journal article" date="2013" name="Nature">
        <title>Pan genome of the phytoplankton Emiliania underpins its global distribution.</title>
        <authorList>
            <person name="Read B.A."/>
            <person name="Kegel J."/>
            <person name="Klute M.J."/>
            <person name="Kuo A."/>
            <person name="Lefebvre S.C."/>
            <person name="Maumus F."/>
            <person name="Mayer C."/>
            <person name="Miller J."/>
            <person name="Monier A."/>
            <person name="Salamov A."/>
            <person name="Young J."/>
            <person name="Aguilar M."/>
            <person name="Claverie J.M."/>
            <person name="Frickenhaus S."/>
            <person name="Gonzalez K."/>
            <person name="Herman E.K."/>
            <person name="Lin Y.C."/>
            <person name="Napier J."/>
            <person name="Ogata H."/>
            <person name="Sarno A.F."/>
            <person name="Shmutz J."/>
            <person name="Schroeder D."/>
            <person name="de Vargas C."/>
            <person name="Verret F."/>
            <person name="von Dassow P."/>
            <person name="Valentin K."/>
            <person name="Van de Peer Y."/>
            <person name="Wheeler G."/>
            <person name="Dacks J.B."/>
            <person name="Delwiche C.F."/>
            <person name="Dyhrman S.T."/>
            <person name="Glockner G."/>
            <person name="John U."/>
            <person name="Richards T."/>
            <person name="Worden A.Z."/>
            <person name="Zhang X."/>
            <person name="Grigoriev I.V."/>
            <person name="Allen A.E."/>
            <person name="Bidle K."/>
            <person name="Borodovsky M."/>
            <person name="Bowler C."/>
            <person name="Brownlee C."/>
            <person name="Cock J.M."/>
            <person name="Elias M."/>
            <person name="Gladyshev V.N."/>
            <person name="Groth M."/>
            <person name="Guda C."/>
            <person name="Hadaegh A."/>
            <person name="Iglesias-Rodriguez M.D."/>
            <person name="Jenkins J."/>
            <person name="Jones B.M."/>
            <person name="Lawson T."/>
            <person name="Leese F."/>
            <person name="Lindquist E."/>
            <person name="Lobanov A."/>
            <person name="Lomsadze A."/>
            <person name="Malik S.B."/>
            <person name="Marsh M.E."/>
            <person name="Mackinder L."/>
            <person name="Mock T."/>
            <person name="Mueller-Roeber B."/>
            <person name="Pagarete A."/>
            <person name="Parker M."/>
            <person name="Probert I."/>
            <person name="Quesneville H."/>
            <person name="Raines C."/>
            <person name="Rensing S.A."/>
            <person name="Riano-Pachon D.M."/>
            <person name="Richier S."/>
            <person name="Rokitta S."/>
            <person name="Shiraiwa Y."/>
            <person name="Soanes D.M."/>
            <person name="van der Giezen M."/>
            <person name="Wahlund T.M."/>
            <person name="Williams B."/>
            <person name="Wilson W."/>
            <person name="Wolfe G."/>
            <person name="Wurch L.L."/>
        </authorList>
    </citation>
    <scope>NUCLEOTIDE SEQUENCE</scope>
</reference>
<dbReference type="AlphaFoldDB" id="A0A0D3JFK3"/>
<dbReference type="RefSeq" id="XP_005774717.1">
    <property type="nucleotide sequence ID" value="XM_005774660.1"/>
</dbReference>
<evidence type="ECO:0000256" key="2">
    <source>
        <dbReference type="SAM" id="Phobius"/>
    </source>
</evidence>
<keyword evidence="4" id="KW-1185">Reference proteome</keyword>
<sequence>MPSPIWPDGILPWLRSLPHLSVTLRPVSNDFSLKEEYVQSQMLLVVMVLGVGFIVLLLLAVLVCTTITFIRPSDSPKLAVRFYVIANAVAMAAAASLAASFDGNFAAGLHALLASIDRLQAVAHTAAADGVSLRDATRDASRALSAVAACEGCVGAAAALASGGAASSDADGGGAGVCHALEARHALEAEGGAFASPFSSGEDHFSRVTAMLLPATAWHRWAATLPLFALTLIACAIVTGAVAGRRALLVGSQFGGVIVWWMMCAITSVQLALAVGVALEWFAAQRKEAGGEEDRTLAAAYHFLANCSAPNPLTAPLDGVASSTAALSAALDALGANCSSPSLLQPARRALSRVGESARRGEELLGGTQPPGSVVGVFLFQSASGLLLLLLTASLPALWHSHWLPPLALDLEPWRRSARRLTERLRERRRERSAATTARLLAPSQQDASLACLVAPLAPSNEPPGEGGGASARGEPAAGASGAAHAPPFAGDPGPSRCCGGAAGPSGGEAGFGGACGPAAASSQGPPADSPDTSEPSVLSEVSLKPLHGLASSSSEEEEDCSEAESA</sequence>
<feature type="compositionally biased region" description="Low complexity" evidence="1">
    <location>
        <begin position="517"/>
        <end position="531"/>
    </location>
</feature>
<feature type="compositionally biased region" description="Gly residues" evidence="1">
    <location>
        <begin position="501"/>
        <end position="516"/>
    </location>
</feature>